<evidence type="ECO:0000313" key="3">
    <source>
        <dbReference type="EMBL" id="PKA64452.1"/>
    </source>
</evidence>
<dbReference type="PANTHER" id="PTHR33223:SF6">
    <property type="entry name" value="CCHC-TYPE DOMAIN-CONTAINING PROTEIN"/>
    <property type="match status" value="1"/>
</dbReference>
<name>A0A2I0B9I9_9ASPA</name>
<dbReference type="InterPro" id="IPR005162">
    <property type="entry name" value="Retrotrans_gag_dom"/>
</dbReference>
<feature type="domain" description="Retrotransposon gag" evidence="2">
    <location>
        <begin position="125"/>
        <end position="220"/>
    </location>
</feature>
<feature type="compositionally biased region" description="Low complexity" evidence="1">
    <location>
        <begin position="1"/>
        <end position="16"/>
    </location>
</feature>
<dbReference type="OrthoDB" id="686606at2759"/>
<evidence type="ECO:0000259" key="2">
    <source>
        <dbReference type="Pfam" id="PF03732"/>
    </source>
</evidence>
<feature type="compositionally biased region" description="Low complexity" evidence="1">
    <location>
        <begin position="357"/>
        <end position="371"/>
    </location>
</feature>
<proteinExistence type="predicted"/>
<protein>
    <recommendedName>
        <fullName evidence="2">Retrotransposon gag domain-containing protein</fullName>
    </recommendedName>
</protein>
<keyword evidence="4" id="KW-1185">Reference proteome</keyword>
<feature type="compositionally biased region" description="Low complexity" evidence="1">
    <location>
        <begin position="32"/>
        <end position="58"/>
    </location>
</feature>
<accession>A0A2I0B9I9</accession>
<dbReference type="Pfam" id="PF03732">
    <property type="entry name" value="Retrotrans_gag"/>
    <property type="match status" value="1"/>
</dbReference>
<sequence length="371" mass="41122">MRISSSEAEPSNSPPLNRRRPHHRRRLPPSSPTSASVSSHPQTHESNSAANDSPASDAETQLDSYSEDLPNDSFASSYAATPAYIPVVPLPIFRGEPGECPDAHLTRFERVCRANNASTVDAVIRIFPVTLDGEAALWYDLAVEPHPSMSWDHIKSAFIRAFRRPEFADGARAELFSLRQRDGESVTSYHLRLQWILKRWPDHGLPESLLRGLFVDGLREELHDWVGPQRPETLEEALSLAMDWEAAQGARAARRREAAVALEAKCGFCEGGHEEKDCEARREMREEWMRRKRGGEKKSGDEAREEEDERLGRLGSIGRRSQCQCWKHQCWRKIERSSSAVARTSDPAATAGGAGAGASAASAVAGSSMVE</sequence>
<feature type="compositionally biased region" description="Basic residues" evidence="1">
    <location>
        <begin position="17"/>
        <end position="27"/>
    </location>
</feature>
<dbReference type="PANTHER" id="PTHR33223">
    <property type="entry name" value="CCHC-TYPE DOMAIN-CONTAINING PROTEIN"/>
    <property type="match status" value="1"/>
</dbReference>
<dbReference type="Proteomes" id="UP000236161">
    <property type="component" value="Unassembled WGS sequence"/>
</dbReference>
<feature type="region of interest" description="Disordered" evidence="1">
    <location>
        <begin position="291"/>
        <end position="310"/>
    </location>
</feature>
<feature type="region of interest" description="Disordered" evidence="1">
    <location>
        <begin position="337"/>
        <end position="371"/>
    </location>
</feature>
<dbReference type="EMBL" id="KZ451903">
    <property type="protein sequence ID" value="PKA64452.1"/>
    <property type="molecule type" value="Genomic_DNA"/>
</dbReference>
<evidence type="ECO:0000313" key="4">
    <source>
        <dbReference type="Proteomes" id="UP000236161"/>
    </source>
</evidence>
<feature type="region of interest" description="Disordered" evidence="1">
    <location>
        <begin position="1"/>
        <end position="69"/>
    </location>
</feature>
<reference evidence="3 4" key="1">
    <citation type="journal article" date="2017" name="Nature">
        <title>The Apostasia genome and the evolution of orchids.</title>
        <authorList>
            <person name="Zhang G.Q."/>
            <person name="Liu K.W."/>
            <person name="Li Z."/>
            <person name="Lohaus R."/>
            <person name="Hsiao Y.Y."/>
            <person name="Niu S.C."/>
            <person name="Wang J.Y."/>
            <person name="Lin Y.C."/>
            <person name="Xu Q."/>
            <person name="Chen L.J."/>
            <person name="Yoshida K."/>
            <person name="Fujiwara S."/>
            <person name="Wang Z.W."/>
            <person name="Zhang Y.Q."/>
            <person name="Mitsuda N."/>
            <person name="Wang M."/>
            <person name="Liu G.H."/>
            <person name="Pecoraro L."/>
            <person name="Huang H.X."/>
            <person name="Xiao X.J."/>
            <person name="Lin M."/>
            <person name="Wu X.Y."/>
            <person name="Wu W.L."/>
            <person name="Chen Y.Y."/>
            <person name="Chang S.B."/>
            <person name="Sakamoto S."/>
            <person name="Ohme-Takagi M."/>
            <person name="Yagi M."/>
            <person name="Zeng S.J."/>
            <person name="Shen C.Y."/>
            <person name="Yeh C.M."/>
            <person name="Luo Y.B."/>
            <person name="Tsai W.C."/>
            <person name="Van de Peer Y."/>
            <person name="Liu Z.J."/>
        </authorList>
    </citation>
    <scope>NUCLEOTIDE SEQUENCE [LARGE SCALE GENOMIC DNA]</scope>
    <source>
        <strain evidence="4">cv. Shenzhen</strain>
        <tissue evidence="3">Stem</tissue>
    </source>
</reference>
<evidence type="ECO:0000256" key="1">
    <source>
        <dbReference type="SAM" id="MobiDB-lite"/>
    </source>
</evidence>
<gene>
    <name evidence="3" type="ORF">AXF42_Ash007197</name>
</gene>
<organism evidence="3 4">
    <name type="scientific">Apostasia shenzhenica</name>
    <dbReference type="NCBI Taxonomy" id="1088818"/>
    <lineage>
        <taxon>Eukaryota</taxon>
        <taxon>Viridiplantae</taxon>
        <taxon>Streptophyta</taxon>
        <taxon>Embryophyta</taxon>
        <taxon>Tracheophyta</taxon>
        <taxon>Spermatophyta</taxon>
        <taxon>Magnoliopsida</taxon>
        <taxon>Liliopsida</taxon>
        <taxon>Asparagales</taxon>
        <taxon>Orchidaceae</taxon>
        <taxon>Apostasioideae</taxon>
        <taxon>Apostasia</taxon>
    </lineage>
</organism>
<dbReference type="AlphaFoldDB" id="A0A2I0B9I9"/>